<accession>A0ABX0GSB0</accession>
<keyword evidence="3" id="KW-0238">DNA-binding</keyword>
<sequence length="305" mass="32482">MLDVRRLRVLKTVVECGSVTAAAHALSYTPSAVSQQLSALEREAGTPLFEKAGRGLRPTAAGTLLAEHAGGVLARLEEAEQALVSLRAGQAGQLSMVVLPSALSGLLPAAVGEFRRRCPQVSLDLRPGEADDAFAALRSGVADLIVAVQPGSAREVPDDGLTYVHVVDDCYKVVLPKAHRLANRRLIDVADLAEEDWVTTSSCPGYCQLPVYETWEAAGFTPRTGMDADDFPAAQGYVAAGLGVALIPRIALTSVRDDVVVRRLRGDEPFRRIFAVTRPALAGDTRVRHMVESLQSVVAPRLATA</sequence>
<dbReference type="EMBL" id="JAANNP010000001">
    <property type="protein sequence ID" value="NHC12981.1"/>
    <property type="molecule type" value="Genomic_DNA"/>
</dbReference>
<dbReference type="Pfam" id="PF03466">
    <property type="entry name" value="LysR_substrate"/>
    <property type="match status" value="1"/>
</dbReference>
<protein>
    <submittedName>
        <fullName evidence="6">LysR family transcriptional regulator</fullName>
    </submittedName>
</protein>
<evidence type="ECO:0000256" key="1">
    <source>
        <dbReference type="ARBA" id="ARBA00009437"/>
    </source>
</evidence>
<reference evidence="6 7" key="1">
    <citation type="submission" date="2020-03" db="EMBL/GenBank/DDBJ databases">
        <title>Two novel Motilibacter sp.</title>
        <authorList>
            <person name="Liu S."/>
        </authorList>
    </citation>
    <scope>NUCLEOTIDE SEQUENCE [LARGE SCALE GENOMIC DNA]</scope>
    <source>
        <strain evidence="6 7">E257</strain>
    </source>
</reference>
<evidence type="ECO:0000259" key="5">
    <source>
        <dbReference type="PROSITE" id="PS50931"/>
    </source>
</evidence>
<comment type="caution">
    <text evidence="6">The sequence shown here is derived from an EMBL/GenBank/DDBJ whole genome shotgun (WGS) entry which is preliminary data.</text>
</comment>
<gene>
    <name evidence="6" type="ORF">G9H71_04215</name>
</gene>
<evidence type="ECO:0000256" key="4">
    <source>
        <dbReference type="ARBA" id="ARBA00023163"/>
    </source>
</evidence>
<dbReference type="InterPro" id="IPR036390">
    <property type="entry name" value="WH_DNA-bd_sf"/>
</dbReference>
<dbReference type="SUPFAM" id="SSF53850">
    <property type="entry name" value="Periplasmic binding protein-like II"/>
    <property type="match status" value="1"/>
</dbReference>
<feature type="domain" description="HTH lysR-type" evidence="5">
    <location>
        <begin position="2"/>
        <end position="59"/>
    </location>
</feature>
<evidence type="ECO:0000313" key="7">
    <source>
        <dbReference type="Proteomes" id="UP000800981"/>
    </source>
</evidence>
<comment type="similarity">
    <text evidence="1">Belongs to the LysR transcriptional regulatory family.</text>
</comment>
<dbReference type="PANTHER" id="PTHR30346">
    <property type="entry name" value="TRANSCRIPTIONAL DUAL REGULATOR HCAR-RELATED"/>
    <property type="match status" value="1"/>
</dbReference>
<dbReference type="InterPro" id="IPR036388">
    <property type="entry name" value="WH-like_DNA-bd_sf"/>
</dbReference>
<dbReference type="PROSITE" id="PS50931">
    <property type="entry name" value="HTH_LYSR"/>
    <property type="match status" value="1"/>
</dbReference>
<dbReference type="InterPro" id="IPR005119">
    <property type="entry name" value="LysR_subst-bd"/>
</dbReference>
<evidence type="ECO:0000256" key="2">
    <source>
        <dbReference type="ARBA" id="ARBA00023015"/>
    </source>
</evidence>
<name>A0ABX0GSB0_9ACTN</name>
<keyword evidence="7" id="KW-1185">Reference proteome</keyword>
<organism evidence="6 7">
    <name type="scientific">Motilibacter deserti</name>
    <dbReference type="NCBI Taxonomy" id="2714956"/>
    <lineage>
        <taxon>Bacteria</taxon>
        <taxon>Bacillati</taxon>
        <taxon>Actinomycetota</taxon>
        <taxon>Actinomycetes</taxon>
        <taxon>Motilibacterales</taxon>
        <taxon>Motilibacteraceae</taxon>
        <taxon>Motilibacter</taxon>
    </lineage>
</organism>
<dbReference type="RefSeq" id="WP_166278237.1">
    <property type="nucleotide sequence ID" value="NZ_JAANNP010000001.1"/>
</dbReference>
<evidence type="ECO:0000313" key="6">
    <source>
        <dbReference type="EMBL" id="NHC12981.1"/>
    </source>
</evidence>
<keyword evidence="4" id="KW-0804">Transcription</keyword>
<proteinExistence type="inferred from homology"/>
<dbReference type="InterPro" id="IPR000847">
    <property type="entry name" value="LysR_HTH_N"/>
</dbReference>
<dbReference type="SUPFAM" id="SSF46785">
    <property type="entry name" value="Winged helix' DNA-binding domain"/>
    <property type="match status" value="1"/>
</dbReference>
<keyword evidence="2" id="KW-0805">Transcription regulation</keyword>
<dbReference type="Gene3D" id="3.40.190.10">
    <property type="entry name" value="Periplasmic binding protein-like II"/>
    <property type="match status" value="2"/>
</dbReference>
<dbReference type="Gene3D" id="1.10.10.10">
    <property type="entry name" value="Winged helix-like DNA-binding domain superfamily/Winged helix DNA-binding domain"/>
    <property type="match status" value="1"/>
</dbReference>
<dbReference type="Pfam" id="PF00126">
    <property type="entry name" value="HTH_1"/>
    <property type="match status" value="1"/>
</dbReference>
<evidence type="ECO:0000256" key="3">
    <source>
        <dbReference type="ARBA" id="ARBA00023125"/>
    </source>
</evidence>
<dbReference type="Proteomes" id="UP000800981">
    <property type="component" value="Unassembled WGS sequence"/>
</dbReference>
<dbReference type="PANTHER" id="PTHR30346:SF29">
    <property type="entry name" value="LYSR SUBSTRATE-BINDING"/>
    <property type="match status" value="1"/>
</dbReference>
<dbReference type="CDD" id="cd08423">
    <property type="entry name" value="PBP2_LTTR_like_6"/>
    <property type="match status" value="1"/>
</dbReference>